<dbReference type="STRING" id="3218.A0A2K1L737"/>
<evidence type="ECO:0000256" key="1">
    <source>
        <dbReference type="ARBA" id="ARBA00004606"/>
    </source>
</evidence>
<evidence type="ECO:0000256" key="3">
    <source>
        <dbReference type="ARBA" id="ARBA00022679"/>
    </source>
</evidence>
<dbReference type="KEGG" id="ppp:112288610"/>
<evidence type="ECO:0000313" key="8">
    <source>
        <dbReference type="EnsemblPlants" id="Pp3c1_6520V3.1"/>
    </source>
</evidence>
<name>A0A2K1L737_PHYPA</name>
<keyword evidence="2" id="KW-0328">Glycosyltransferase</keyword>
<dbReference type="AlphaFoldDB" id="A0A2K1L737"/>
<dbReference type="GO" id="GO:0016020">
    <property type="term" value="C:membrane"/>
    <property type="evidence" value="ECO:0007669"/>
    <property type="project" value="UniProtKB-SubCell"/>
</dbReference>
<keyword evidence="9" id="KW-1185">Reference proteome</keyword>
<dbReference type="InterPro" id="IPR044174">
    <property type="entry name" value="BC10-like"/>
</dbReference>
<feature type="transmembrane region" description="Helical" evidence="6">
    <location>
        <begin position="21"/>
        <end position="40"/>
    </location>
</feature>
<dbReference type="FunCoup" id="A0A2K1L737">
    <property type="interactions" value="1578"/>
</dbReference>
<reference evidence="8" key="3">
    <citation type="submission" date="2020-12" db="UniProtKB">
        <authorList>
            <consortium name="EnsemblPlants"/>
        </authorList>
    </citation>
    <scope>IDENTIFICATION</scope>
</reference>
<dbReference type="RefSeq" id="XP_024388749.1">
    <property type="nucleotide sequence ID" value="XM_024532981.2"/>
</dbReference>
<dbReference type="PANTHER" id="PTHR31042">
    <property type="entry name" value="CORE-2/I-BRANCHING BETA-1,6-N-ACETYLGLUCOSAMINYLTRANSFERASE FAMILY PROTEIN-RELATED"/>
    <property type="match status" value="1"/>
</dbReference>
<evidence type="ECO:0000256" key="5">
    <source>
        <dbReference type="ARBA" id="ARBA00023180"/>
    </source>
</evidence>
<keyword evidence="5" id="KW-0325">Glycoprotein</keyword>
<dbReference type="PANTHER" id="PTHR31042:SF150">
    <property type="entry name" value="OS06G0661900 PROTEIN"/>
    <property type="match status" value="1"/>
</dbReference>
<dbReference type="Proteomes" id="UP000006727">
    <property type="component" value="Chromosome 1"/>
</dbReference>
<dbReference type="GO" id="GO:0016757">
    <property type="term" value="F:glycosyltransferase activity"/>
    <property type="evidence" value="ECO:0007669"/>
    <property type="project" value="UniProtKB-KW"/>
</dbReference>
<dbReference type="GeneID" id="112288610"/>
<dbReference type="EnsemblPlants" id="Pp3c1_6520V3.1">
    <property type="protein sequence ID" value="Pp3c1_6520V3.1"/>
    <property type="gene ID" value="Pp3c1_6520"/>
</dbReference>
<reference evidence="7 9" key="1">
    <citation type="journal article" date="2008" name="Science">
        <title>The Physcomitrella genome reveals evolutionary insights into the conquest of land by plants.</title>
        <authorList>
            <person name="Rensing S."/>
            <person name="Lang D."/>
            <person name="Zimmer A."/>
            <person name="Terry A."/>
            <person name="Salamov A."/>
            <person name="Shapiro H."/>
            <person name="Nishiyama T."/>
            <person name="Perroud P.-F."/>
            <person name="Lindquist E."/>
            <person name="Kamisugi Y."/>
            <person name="Tanahashi T."/>
            <person name="Sakakibara K."/>
            <person name="Fujita T."/>
            <person name="Oishi K."/>
            <person name="Shin-I T."/>
            <person name="Kuroki Y."/>
            <person name="Toyoda A."/>
            <person name="Suzuki Y."/>
            <person name="Hashimoto A."/>
            <person name="Yamaguchi K."/>
            <person name="Sugano A."/>
            <person name="Kohara Y."/>
            <person name="Fujiyama A."/>
            <person name="Anterola A."/>
            <person name="Aoki S."/>
            <person name="Ashton N."/>
            <person name="Barbazuk W.B."/>
            <person name="Barker E."/>
            <person name="Bennetzen J."/>
            <person name="Bezanilla M."/>
            <person name="Blankenship R."/>
            <person name="Cho S.H."/>
            <person name="Dutcher S."/>
            <person name="Estelle M."/>
            <person name="Fawcett J.A."/>
            <person name="Gundlach H."/>
            <person name="Hanada K."/>
            <person name="Heyl A."/>
            <person name="Hicks K.A."/>
            <person name="Hugh J."/>
            <person name="Lohr M."/>
            <person name="Mayer K."/>
            <person name="Melkozernov A."/>
            <person name="Murata T."/>
            <person name="Nelson D."/>
            <person name="Pils B."/>
            <person name="Prigge M."/>
            <person name="Reiss B."/>
            <person name="Renner T."/>
            <person name="Rombauts S."/>
            <person name="Rushton P."/>
            <person name="Sanderfoot A."/>
            <person name="Schween G."/>
            <person name="Shiu S.-H."/>
            <person name="Stueber K."/>
            <person name="Theodoulou F.L."/>
            <person name="Tu H."/>
            <person name="Van de Peer Y."/>
            <person name="Verrier P.J."/>
            <person name="Waters E."/>
            <person name="Wood A."/>
            <person name="Yang L."/>
            <person name="Cove D."/>
            <person name="Cuming A."/>
            <person name="Hasebe M."/>
            <person name="Lucas S."/>
            <person name="Mishler D.B."/>
            <person name="Reski R."/>
            <person name="Grigoriev I."/>
            <person name="Quatrano R.S."/>
            <person name="Boore J.L."/>
        </authorList>
    </citation>
    <scope>NUCLEOTIDE SEQUENCE [LARGE SCALE GENOMIC DNA]</scope>
    <source>
        <strain evidence="8 9">cv. Gransden 2004</strain>
    </source>
</reference>
<sequence>MHSGLGSFRFRDRQRRRKPRAWCLCVGVLVMVCITVLVFTSKNLNYSARNMNLNPCELFGGNVCADFFNQAAPARPLTDQELAMRVLSQDLLSERPSEDVKPKIAFMFLTAGNLPFEKVWEEFFEGHEGLYSVYVHASKRAELKSVWNSSVFINQEIRSQEVYWGKIEMIDAERRLLAHALMDLDNQYFALISESCIPLYNFNYTYEYLLGAHMSFVDCFDDRGPHGQGRYHDKMAPEVPRESWRKGAQWFAVNRKHALLIVSDYLYYNKFKNYCKPGPENKNCYPDEHYIQTFLYMMDAAHLSNWTVTHVDWSEGKWHPKSYEKTDITEDTLRSIQSIKKHEHVTSDGHPIRTVLPCMWNGRQQPCFLFARKFVPETAEPLLGLLPNNIWKRPLPSSQSENNDGKNG</sequence>
<reference evidence="7 9" key="2">
    <citation type="journal article" date="2018" name="Plant J.">
        <title>The Physcomitrella patens chromosome-scale assembly reveals moss genome structure and evolution.</title>
        <authorList>
            <person name="Lang D."/>
            <person name="Ullrich K.K."/>
            <person name="Murat F."/>
            <person name="Fuchs J."/>
            <person name="Jenkins J."/>
            <person name="Haas F.B."/>
            <person name="Piednoel M."/>
            <person name="Gundlach H."/>
            <person name="Van Bel M."/>
            <person name="Meyberg R."/>
            <person name="Vives C."/>
            <person name="Morata J."/>
            <person name="Symeonidi A."/>
            <person name="Hiss M."/>
            <person name="Muchero W."/>
            <person name="Kamisugi Y."/>
            <person name="Saleh O."/>
            <person name="Blanc G."/>
            <person name="Decker E.L."/>
            <person name="van Gessel N."/>
            <person name="Grimwood J."/>
            <person name="Hayes R.D."/>
            <person name="Graham S.W."/>
            <person name="Gunter L.E."/>
            <person name="McDaniel S.F."/>
            <person name="Hoernstein S.N.W."/>
            <person name="Larsson A."/>
            <person name="Li F.W."/>
            <person name="Perroud P.F."/>
            <person name="Phillips J."/>
            <person name="Ranjan P."/>
            <person name="Rokshar D.S."/>
            <person name="Rothfels C.J."/>
            <person name="Schneider L."/>
            <person name="Shu S."/>
            <person name="Stevenson D.W."/>
            <person name="Thummler F."/>
            <person name="Tillich M."/>
            <person name="Villarreal Aguilar J.C."/>
            <person name="Widiez T."/>
            <person name="Wong G.K."/>
            <person name="Wymore A."/>
            <person name="Zhang Y."/>
            <person name="Zimmer A.D."/>
            <person name="Quatrano R.S."/>
            <person name="Mayer K.F.X."/>
            <person name="Goodstein D."/>
            <person name="Casacuberta J.M."/>
            <person name="Vandepoele K."/>
            <person name="Reski R."/>
            <person name="Cuming A.C."/>
            <person name="Tuskan G.A."/>
            <person name="Maumus F."/>
            <person name="Salse J."/>
            <person name="Schmutz J."/>
            <person name="Rensing S.A."/>
        </authorList>
    </citation>
    <scope>NUCLEOTIDE SEQUENCE [LARGE SCALE GENOMIC DNA]</scope>
    <source>
        <strain evidence="8 9">cv. Gransden 2004</strain>
    </source>
</reference>
<dbReference type="Gramene" id="Pp3c1_6520V3.1">
    <property type="protein sequence ID" value="Pp3c1_6520V3.1"/>
    <property type="gene ID" value="Pp3c1_6520"/>
</dbReference>
<evidence type="ECO:0000256" key="2">
    <source>
        <dbReference type="ARBA" id="ARBA00022676"/>
    </source>
</evidence>
<evidence type="ECO:0000313" key="7">
    <source>
        <dbReference type="EMBL" id="PNR61858.1"/>
    </source>
</evidence>
<dbReference type="Pfam" id="PF02485">
    <property type="entry name" value="Branch"/>
    <property type="match status" value="1"/>
</dbReference>
<keyword evidence="3" id="KW-0808">Transferase</keyword>
<organism evidence="7">
    <name type="scientific">Physcomitrium patens</name>
    <name type="common">Spreading-leaved earth moss</name>
    <name type="synonym">Physcomitrella patens</name>
    <dbReference type="NCBI Taxonomy" id="3218"/>
    <lineage>
        <taxon>Eukaryota</taxon>
        <taxon>Viridiplantae</taxon>
        <taxon>Streptophyta</taxon>
        <taxon>Embryophyta</taxon>
        <taxon>Bryophyta</taxon>
        <taxon>Bryophytina</taxon>
        <taxon>Bryopsida</taxon>
        <taxon>Funariidae</taxon>
        <taxon>Funariales</taxon>
        <taxon>Funariaceae</taxon>
        <taxon>Physcomitrium</taxon>
    </lineage>
</organism>
<dbReference type="InterPro" id="IPR003406">
    <property type="entry name" value="Glyco_trans_14"/>
</dbReference>
<keyword evidence="6" id="KW-1133">Transmembrane helix</keyword>
<comment type="subcellular location">
    <subcellularLocation>
        <location evidence="1">Membrane</location>
        <topology evidence="1">Single-pass type II membrane protein</topology>
    </subcellularLocation>
</comment>
<keyword evidence="6" id="KW-0812">Transmembrane</keyword>
<evidence type="ECO:0000313" key="9">
    <source>
        <dbReference type="Proteomes" id="UP000006727"/>
    </source>
</evidence>
<dbReference type="PaxDb" id="3218-PP1S38_381V6.1"/>
<dbReference type="EnsemblPlants" id="Pp3c1_6520V3.4">
    <property type="protein sequence ID" value="Pp3c1_6520V3.4"/>
    <property type="gene ID" value="Pp3c1_6520"/>
</dbReference>
<dbReference type="EMBL" id="ABEU02000001">
    <property type="protein sequence ID" value="PNR61858.1"/>
    <property type="molecule type" value="Genomic_DNA"/>
</dbReference>
<dbReference type="Gramene" id="Pp3c1_6520V3.4">
    <property type="protein sequence ID" value="Pp3c1_6520V3.4"/>
    <property type="gene ID" value="Pp3c1_6520"/>
</dbReference>
<proteinExistence type="predicted"/>
<keyword evidence="4 6" id="KW-0472">Membrane</keyword>
<protein>
    <submittedName>
        <fullName evidence="7 8">Uncharacterized protein</fullName>
    </submittedName>
</protein>
<gene>
    <name evidence="8" type="primary">LOC112288610</name>
    <name evidence="7" type="ORF">PHYPA_000282</name>
</gene>
<accession>A0A2K1L737</accession>
<evidence type="ECO:0000256" key="4">
    <source>
        <dbReference type="ARBA" id="ARBA00023136"/>
    </source>
</evidence>
<dbReference type="OrthoDB" id="191334at2759"/>
<evidence type="ECO:0000256" key="6">
    <source>
        <dbReference type="SAM" id="Phobius"/>
    </source>
</evidence>